<dbReference type="InterPro" id="IPR036259">
    <property type="entry name" value="MFS_trans_sf"/>
</dbReference>
<dbReference type="PANTHER" id="PTHR42718">
    <property type="entry name" value="MAJOR FACILITATOR SUPERFAMILY MULTIDRUG TRANSPORTER MFSC"/>
    <property type="match status" value="1"/>
</dbReference>
<dbReference type="CDD" id="cd17321">
    <property type="entry name" value="MFS_MMR_MDR_like"/>
    <property type="match status" value="1"/>
</dbReference>
<evidence type="ECO:0000256" key="4">
    <source>
        <dbReference type="ARBA" id="ARBA00022692"/>
    </source>
</evidence>
<evidence type="ECO:0000259" key="9">
    <source>
        <dbReference type="PROSITE" id="PS50850"/>
    </source>
</evidence>
<evidence type="ECO:0000256" key="2">
    <source>
        <dbReference type="ARBA" id="ARBA00022448"/>
    </source>
</evidence>
<keyword evidence="4 8" id="KW-0812">Transmembrane</keyword>
<proteinExistence type="predicted"/>
<dbReference type="InterPro" id="IPR011701">
    <property type="entry name" value="MFS"/>
</dbReference>
<dbReference type="GO" id="GO:0005886">
    <property type="term" value="C:plasma membrane"/>
    <property type="evidence" value="ECO:0007669"/>
    <property type="project" value="UniProtKB-SubCell"/>
</dbReference>
<dbReference type="Pfam" id="PF07690">
    <property type="entry name" value="MFS_1"/>
    <property type="match status" value="1"/>
</dbReference>
<feature type="transmembrane region" description="Helical" evidence="8">
    <location>
        <begin position="193"/>
        <end position="213"/>
    </location>
</feature>
<sequence>MTNRWACLAIACLATLLLSLDVTVLHLALPRLVADLGATSTQVLWIADVYGFALAGLLVTMGNLGDRVGRKRLLLAGTVAFGAASALTAYAPGPELLIAARALLGVAGATIMPSTLSIVRNVFTEPRERTAAVGIWSGMSAAGFAVGPVVGGLMLDHFWWGSVFLLNVPVMLVVLAGGMLVLPESRDPGAGRIDLPSVALSFAGTVAVVYAVKEAAYEGAWQADVLAAGAAGVACLAVFGLRQTRLPRPLIDVRLFRRRAFAASVGTNLLAIFTMSAMMLMFAWYLQLVLGWSPLQAGLAQLPGGLSGAVGGVLAAALVPRVGRNGVVALGLALNAGAFLWYATLGTELTYATLLIPMTAGGVGIGFAFTVNNDNVLATAPKERAGAAAAVSETAFELGGALGIAVLGSVLTGVYRSGLDLPAEVAGGPAGAAARESIAGAVEAASALPAAQAEALVRAARSAFLDGMHVTSLVTAVLLAVVALLALAGLRGVPAVIQETEGAAVEEDGPGAQAARTRSAGEQ</sequence>
<dbReference type="InterPro" id="IPR020846">
    <property type="entry name" value="MFS_dom"/>
</dbReference>
<feature type="transmembrane region" description="Helical" evidence="8">
    <location>
        <begin position="326"/>
        <end position="343"/>
    </location>
</feature>
<dbReference type="Gene3D" id="1.20.1720.10">
    <property type="entry name" value="Multidrug resistance protein D"/>
    <property type="match status" value="1"/>
</dbReference>
<keyword evidence="6 8" id="KW-0472">Membrane</keyword>
<evidence type="ECO:0000256" key="6">
    <source>
        <dbReference type="ARBA" id="ARBA00023136"/>
    </source>
</evidence>
<feature type="domain" description="Major facilitator superfamily (MFS) profile" evidence="9">
    <location>
        <begin position="7"/>
        <end position="501"/>
    </location>
</feature>
<gene>
    <name evidence="10" type="ORF">SAMN05660976_04285</name>
</gene>
<dbReference type="AlphaFoldDB" id="A0A1H7W0F8"/>
<evidence type="ECO:0000313" key="10">
    <source>
        <dbReference type="EMBL" id="SEM14599.1"/>
    </source>
</evidence>
<accession>A0A1H7W0F8</accession>
<feature type="transmembrane region" description="Helical" evidence="8">
    <location>
        <begin position="131"/>
        <end position="151"/>
    </location>
</feature>
<dbReference type="Proteomes" id="UP000198953">
    <property type="component" value="Unassembled WGS sequence"/>
</dbReference>
<comment type="subcellular location">
    <subcellularLocation>
        <location evidence="1">Cell membrane</location>
        <topology evidence="1">Multi-pass membrane protein</topology>
    </subcellularLocation>
</comment>
<feature type="transmembrane region" description="Helical" evidence="8">
    <location>
        <begin position="349"/>
        <end position="373"/>
    </location>
</feature>
<feature type="transmembrane region" description="Helical" evidence="8">
    <location>
        <begin position="394"/>
        <end position="415"/>
    </location>
</feature>
<evidence type="ECO:0000313" key="11">
    <source>
        <dbReference type="Proteomes" id="UP000198953"/>
    </source>
</evidence>
<feature type="transmembrane region" description="Helical" evidence="8">
    <location>
        <begin position="157"/>
        <end position="181"/>
    </location>
</feature>
<dbReference type="OrthoDB" id="3218509at2"/>
<dbReference type="PANTHER" id="PTHR42718:SF47">
    <property type="entry name" value="METHYL VIOLOGEN RESISTANCE PROTEIN SMVA"/>
    <property type="match status" value="1"/>
</dbReference>
<dbReference type="PRINTS" id="PR01036">
    <property type="entry name" value="TCRTETB"/>
</dbReference>
<dbReference type="STRING" id="46177.SAMN05660976_04285"/>
<feature type="region of interest" description="Disordered" evidence="7">
    <location>
        <begin position="502"/>
        <end position="523"/>
    </location>
</feature>
<feature type="transmembrane region" description="Helical" evidence="8">
    <location>
        <begin position="43"/>
        <end position="61"/>
    </location>
</feature>
<reference evidence="10 11" key="1">
    <citation type="submission" date="2016-10" db="EMBL/GenBank/DDBJ databases">
        <authorList>
            <person name="de Groot N.N."/>
        </authorList>
    </citation>
    <scope>NUCLEOTIDE SEQUENCE [LARGE SCALE GENOMIC DNA]</scope>
    <source>
        <strain evidence="10 11">DSM 43357</strain>
    </source>
</reference>
<dbReference type="EMBL" id="FOBF01000010">
    <property type="protein sequence ID" value="SEM14599.1"/>
    <property type="molecule type" value="Genomic_DNA"/>
</dbReference>
<evidence type="ECO:0000256" key="1">
    <source>
        <dbReference type="ARBA" id="ARBA00004651"/>
    </source>
</evidence>
<feature type="transmembrane region" description="Helical" evidence="8">
    <location>
        <begin position="98"/>
        <end position="119"/>
    </location>
</feature>
<dbReference type="RefSeq" id="WP_091102343.1">
    <property type="nucleotide sequence ID" value="NZ_FOBF01000010.1"/>
</dbReference>
<feature type="transmembrane region" description="Helical" evidence="8">
    <location>
        <begin position="260"/>
        <end position="286"/>
    </location>
</feature>
<dbReference type="GO" id="GO:0022857">
    <property type="term" value="F:transmembrane transporter activity"/>
    <property type="evidence" value="ECO:0007669"/>
    <property type="project" value="InterPro"/>
</dbReference>
<keyword evidence="5 8" id="KW-1133">Transmembrane helix</keyword>
<dbReference type="SUPFAM" id="SSF103473">
    <property type="entry name" value="MFS general substrate transporter"/>
    <property type="match status" value="1"/>
</dbReference>
<keyword evidence="11" id="KW-1185">Reference proteome</keyword>
<evidence type="ECO:0000256" key="7">
    <source>
        <dbReference type="SAM" id="MobiDB-lite"/>
    </source>
</evidence>
<keyword evidence="2" id="KW-0813">Transport</keyword>
<dbReference type="PROSITE" id="PS50850">
    <property type="entry name" value="MFS"/>
    <property type="match status" value="1"/>
</dbReference>
<feature type="transmembrane region" description="Helical" evidence="8">
    <location>
        <begin position="470"/>
        <end position="490"/>
    </location>
</feature>
<evidence type="ECO:0000256" key="8">
    <source>
        <dbReference type="SAM" id="Phobius"/>
    </source>
</evidence>
<feature type="transmembrane region" description="Helical" evidence="8">
    <location>
        <begin position="298"/>
        <end position="319"/>
    </location>
</feature>
<protein>
    <submittedName>
        <fullName evidence="10">MFS transporter, DHA2 family, multidrug resistance protein</fullName>
    </submittedName>
</protein>
<organism evidence="10 11">
    <name type="scientific">Nonomuraea pusilla</name>
    <dbReference type="NCBI Taxonomy" id="46177"/>
    <lineage>
        <taxon>Bacteria</taxon>
        <taxon>Bacillati</taxon>
        <taxon>Actinomycetota</taxon>
        <taxon>Actinomycetes</taxon>
        <taxon>Streptosporangiales</taxon>
        <taxon>Streptosporangiaceae</taxon>
        <taxon>Nonomuraea</taxon>
    </lineage>
</organism>
<keyword evidence="3" id="KW-1003">Cell membrane</keyword>
<feature type="transmembrane region" description="Helical" evidence="8">
    <location>
        <begin position="73"/>
        <end position="92"/>
    </location>
</feature>
<name>A0A1H7W0F8_9ACTN</name>
<evidence type="ECO:0000256" key="3">
    <source>
        <dbReference type="ARBA" id="ARBA00022475"/>
    </source>
</evidence>
<evidence type="ECO:0000256" key="5">
    <source>
        <dbReference type="ARBA" id="ARBA00022989"/>
    </source>
</evidence>
<dbReference type="Gene3D" id="1.20.1250.20">
    <property type="entry name" value="MFS general substrate transporter like domains"/>
    <property type="match status" value="1"/>
</dbReference>
<feature type="transmembrane region" description="Helical" evidence="8">
    <location>
        <begin position="219"/>
        <end position="239"/>
    </location>
</feature>